<accession>A0A813LM67</accession>
<dbReference type="Gene3D" id="3.40.50.300">
    <property type="entry name" value="P-loop containing nucleotide triphosphate hydrolases"/>
    <property type="match status" value="1"/>
</dbReference>
<dbReference type="EMBL" id="CAJNNW010036592">
    <property type="protein sequence ID" value="CAE8735819.1"/>
    <property type="molecule type" value="Genomic_DNA"/>
</dbReference>
<dbReference type="InterPro" id="IPR003960">
    <property type="entry name" value="ATPase_AAA_CS"/>
</dbReference>
<dbReference type="FunFam" id="3.30.900.10:FF:000002">
    <property type="entry name" value="Mitotic spindle assembly checkpoint protein MAD2A"/>
    <property type="match status" value="1"/>
</dbReference>
<dbReference type="InterPro" id="IPR027417">
    <property type="entry name" value="P-loop_NTPase"/>
</dbReference>
<comment type="caution">
    <text evidence="9">The sequence shown here is derived from an EMBL/GenBank/DDBJ whole genome shotgun (WGS) entry which is preliminary data.</text>
</comment>
<evidence type="ECO:0000256" key="3">
    <source>
        <dbReference type="ARBA" id="ARBA00022618"/>
    </source>
</evidence>
<comment type="subcellular location">
    <subcellularLocation>
        <location evidence="1">Nucleus</location>
    </subcellularLocation>
</comment>
<dbReference type="GO" id="GO:0016887">
    <property type="term" value="F:ATP hydrolysis activity"/>
    <property type="evidence" value="ECO:0007669"/>
    <property type="project" value="InterPro"/>
</dbReference>
<evidence type="ECO:0000256" key="7">
    <source>
        <dbReference type="SAM" id="MobiDB-lite"/>
    </source>
</evidence>
<protein>
    <recommendedName>
        <fullName evidence="8">HORMA domain-containing protein</fullName>
    </recommendedName>
</protein>
<proteinExistence type="inferred from homology"/>
<dbReference type="Gene3D" id="3.30.900.10">
    <property type="entry name" value="HORMA domain"/>
    <property type="match status" value="1"/>
</dbReference>
<dbReference type="GO" id="GO:0005634">
    <property type="term" value="C:nucleus"/>
    <property type="evidence" value="ECO:0007669"/>
    <property type="project" value="UniProtKB-SubCell"/>
</dbReference>
<evidence type="ECO:0000256" key="2">
    <source>
        <dbReference type="ARBA" id="ARBA00010348"/>
    </source>
</evidence>
<evidence type="ECO:0000313" key="9">
    <source>
        <dbReference type="EMBL" id="CAE8735819.1"/>
    </source>
</evidence>
<dbReference type="PANTHER" id="PTHR23076">
    <property type="entry name" value="METALLOPROTEASE M41 FTSH"/>
    <property type="match status" value="1"/>
</dbReference>
<name>A0A813LM67_POLGL</name>
<feature type="compositionally biased region" description="Low complexity" evidence="7">
    <location>
        <begin position="84"/>
        <end position="94"/>
    </location>
</feature>
<dbReference type="Proteomes" id="UP000626109">
    <property type="component" value="Unassembled WGS sequence"/>
</dbReference>
<gene>
    <name evidence="9" type="ORF">PGLA2088_LOCUS48042</name>
</gene>
<keyword evidence="4" id="KW-0498">Mitosis</keyword>
<dbReference type="Pfam" id="PF00004">
    <property type="entry name" value="AAA"/>
    <property type="match status" value="1"/>
</dbReference>
<dbReference type="AlphaFoldDB" id="A0A813LM67"/>
<dbReference type="PANTHER" id="PTHR23076:SF110">
    <property type="entry name" value="INACTIVE ATP-DEPENDENT ZINC METALLOPROTEASE FTSHI 3, CHLOROPLASTIC-RELATED"/>
    <property type="match status" value="1"/>
</dbReference>
<evidence type="ECO:0000256" key="4">
    <source>
        <dbReference type="ARBA" id="ARBA00022776"/>
    </source>
</evidence>
<keyword evidence="3" id="KW-0132">Cell division</keyword>
<feature type="region of interest" description="Disordered" evidence="7">
    <location>
        <begin position="196"/>
        <end position="240"/>
    </location>
</feature>
<dbReference type="InterPro" id="IPR041569">
    <property type="entry name" value="AAA_lid_3"/>
</dbReference>
<keyword evidence="5" id="KW-0539">Nucleus</keyword>
<evidence type="ECO:0000313" key="10">
    <source>
        <dbReference type="Proteomes" id="UP000626109"/>
    </source>
</evidence>
<dbReference type="Gene3D" id="1.10.8.60">
    <property type="match status" value="1"/>
</dbReference>
<dbReference type="PROSITE" id="PS50815">
    <property type="entry name" value="HORMA"/>
    <property type="match status" value="1"/>
</dbReference>
<keyword evidence="6" id="KW-0131">Cell cycle</keyword>
<dbReference type="InterPro" id="IPR003959">
    <property type="entry name" value="ATPase_AAA_core"/>
</dbReference>
<feature type="region of interest" description="Disordered" evidence="7">
    <location>
        <begin position="163"/>
        <end position="183"/>
    </location>
</feature>
<dbReference type="InterPro" id="IPR036570">
    <property type="entry name" value="HORMA_dom_sf"/>
</dbReference>
<dbReference type="GO" id="GO:0004176">
    <property type="term" value="F:ATP-dependent peptidase activity"/>
    <property type="evidence" value="ECO:0007669"/>
    <property type="project" value="TreeGrafter"/>
</dbReference>
<evidence type="ECO:0000256" key="1">
    <source>
        <dbReference type="ARBA" id="ARBA00004123"/>
    </source>
</evidence>
<dbReference type="SUPFAM" id="SSF52540">
    <property type="entry name" value="P-loop containing nucleoside triphosphate hydrolases"/>
    <property type="match status" value="1"/>
</dbReference>
<dbReference type="GO" id="GO:0009535">
    <property type="term" value="C:chloroplast thylakoid membrane"/>
    <property type="evidence" value="ECO:0007669"/>
    <property type="project" value="TreeGrafter"/>
</dbReference>
<comment type="similarity">
    <text evidence="2">Belongs to the MAD2 family.</text>
</comment>
<dbReference type="InterPro" id="IPR003511">
    <property type="entry name" value="HORMA_dom"/>
</dbReference>
<feature type="region of interest" description="Disordered" evidence="7">
    <location>
        <begin position="1"/>
        <end position="20"/>
    </location>
</feature>
<dbReference type="GO" id="GO:0006508">
    <property type="term" value="P:proteolysis"/>
    <property type="evidence" value="ECO:0007669"/>
    <property type="project" value="TreeGrafter"/>
</dbReference>
<evidence type="ECO:0000256" key="5">
    <source>
        <dbReference type="ARBA" id="ARBA00023242"/>
    </source>
</evidence>
<evidence type="ECO:0000256" key="6">
    <source>
        <dbReference type="ARBA" id="ARBA00023306"/>
    </source>
</evidence>
<organism evidence="9 10">
    <name type="scientific">Polarella glacialis</name>
    <name type="common">Dinoflagellate</name>
    <dbReference type="NCBI Taxonomy" id="89957"/>
    <lineage>
        <taxon>Eukaryota</taxon>
        <taxon>Sar</taxon>
        <taxon>Alveolata</taxon>
        <taxon>Dinophyceae</taxon>
        <taxon>Suessiales</taxon>
        <taxon>Suessiaceae</taxon>
        <taxon>Polarella</taxon>
    </lineage>
</organism>
<dbReference type="Pfam" id="PF02301">
    <property type="entry name" value="HORMA"/>
    <property type="match status" value="1"/>
</dbReference>
<reference evidence="9" key="1">
    <citation type="submission" date="2021-02" db="EMBL/GenBank/DDBJ databases">
        <authorList>
            <person name="Dougan E. K."/>
            <person name="Rhodes N."/>
            <person name="Thang M."/>
            <person name="Chan C."/>
        </authorList>
    </citation>
    <scope>NUCLEOTIDE SEQUENCE</scope>
</reference>
<sequence length="960" mass="104907">MRRPAHNSHGRSQAPGSHKALQLRGAQRLQGVSSMPALGLQASLLRAPPMMKTVHIYEHIHEHSHIICRRPPLQALQALASEALESESSPSRPSMLAEGSYPSASSDSRLPVSGASPSGRELLPPVSEELASPEAALVSPFLQVPLNLSRSYGSWSAASRSVHSGASVEWPPSEEDLGRTGISQDLSHTGISVFSSRPEEVAEASQSGAATAPAAQLHQASQASQPLLPRRSTVTNCPGGGQTMLQWTRYIRLAEDAGTKARKARPPGWGGGTSALEERHLQVRLELLAAEGDWSQRRKFVQRQMRELPDSSKSNAKLQLAGAPVIVHGSRQDKLQLDKLKERERHQNRHLVKNIQGAMQDCSRSRQQLVRIQQKLKDCTQGPSAKSSWTWERAVRYPVRLRRFEGFASKRSLEALSTGLDLTLSAGGRPELGSQFQLSCAVFTAKQPHQRSKAQHAGQGCLVHRVLQDAKADAGILYLRHGVQQLFELMEYRAYRSDPKHAVFTVFVGRGAARVRDLFKQARSMAPVVLFLDELDALGTRSRGSSAGGGEEYVQTLNQLLTELDGFHGQSDGVVVLGATNRQEAIDPSLLRPGRFDRHVQVELPDEGERLEILRIHARKADLLENTQAGILQSVASGSEGFSGAELANVVNEAIFMALRSGRQRPAREDFSMALERRKAWAAHEDQALGAGQIVVLCSCVPGAVYPAAIHVPQKQLVGHSDQALETVSSYPAPAVFFSEDAMGGDADMMAAAVTPEKTGLITLRGSTDTVVEFFGYAISSILYQRGVYPPENFTSVSKYGLSILVTKDKGLQEYLGEVLRQLKGWMSCCQVHKIVVVVASQITEQTLERWAFDVQVNEQAAAAIAVPQTQADMVRQQKEIQAIIRQITASVTFLPLLDEPCAFDLLIYTDRDAQVPTAWAESDPKYIVGGQQEVKLRSFTTKIHKVDGAVAYRYNEAGA</sequence>
<dbReference type="GO" id="GO:0051301">
    <property type="term" value="P:cell division"/>
    <property type="evidence" value="ECO:0007669"/>
    <property type="project" value="UniProtKB-KW"/>
</dbReference>
<dbReference type="PROSITE" id="PS00674">
    <property type="entry name" value="AAA"/>
    <property type="match status" value="1"/>
</dbReference>
<dbReference type="GO" id="GO:0005524">
    <property type="term" value="F:ATP binding"/>
    <property type="evidence" value="ECO:0007669"/>
    <property type="project" value="InterPro"/>
</dbReference>
<dbReference type="Pfam" id="PF17862">
    <property type="entry name" value="AAA_lid_3"/>
    <property type="match status" value="1"/>
</dbReference>
<feature type="region of interest" description="Disordered" evidence="7">
    <location>
        <begin position="84"/>
        <end position="127"/>
    </location>
</feature>
<evidence type="ECO:0000259" key="8">
    <source>
        <dbReference type="PROSITE" id="PS50815"/>
    </source>
</evidence>
<feature type="domain" description="HORMA" evidence="8">
    <location>
        <begin position="765"/>
        <end position="951"/>
    </location>
</feature>
<dbReference type="SUPFAM" id="SSF56019">
    <property type="entry name" value="The spindle assembly checkpoint protein mad2"/>
    <property type="match status" value="1"/>
</dbReference>
<feature type="compositionally biased region" description="Low complexity" evidence="7">
    <location>
        <begin position="203"/>
        <end position="228"/>
    </location>
</feature>